<dbReference type="Proteomes" id="UP001226762">
    <property type="component" value="Unassembled WGS sequence"/>
</dbReference>
<evidence type="ECO:0000313" key="3">
    <source>
        <dbReference type="Proteomes" id="UP001226762"/>
    </source>
</evidence>
<evidence type="ECO:0000313" key="2">
    <source>
        <dbReference type="EMBL" id="MDQ2088986.1"/>
    </source>
</evidence>
<feature type="chain" id="PRO_5041950635" evidence="1">
    <location>
        <begin position="27"/>
        <end position="200"/>
    </location>
</feature>
<feature type="signal peptide" evidence="1">
    <location>
        <begin position="1"/>
        <end position="26"/>
    </location>
</feature>
<proteinExistence type="predicted"/>
<reference evidence="2" key="1">
    <citation type="submission" date="2022-07" db="EMBL/GenBank/DDBJ databases">
        <authorList>
            <person name="Otstavnykh N."/>
            <person name="Isaeva M."/>
            <person name="Bystritskaya E."/>
        </authorList>
    </citation>
    <scope>NUCLEOTIDE SEQUENCE</scope>
    <source>
        <strain evidence="2">KCTC 52189</strain>
    </source>
</reference>
<evidence type="ECO:0000256" key="1">
    <source>
        <dbReference type="SAM" id="SignalP"/>
    </source>
</evidence>
<name>A0AAE4B582_9RHOB</name>
<dbReference type="RefSeq" id="WP_306734241.1">
    <property type="nucleotide sequence ID" value="NZ_JANHAX010000001.1"/>
</dbReference>
<accession>A0AAE4B582</accession>
<dbReference type="AlphaFoldDB" id="A0AAE4B582"/>
<keyword evidence="3" id="KW-1185">Reference proteome</keyword>
<organism evidence="2 3">
    <name type="scientific">Marimonas arenosa</name>
    <dbReference type="NCBI Taxonomy" id="1795305"/>
    <lineage>
        <taxon>Bacteria</taxon>
        <taxon>Pseudomonadati</taxon>
        <taxon>Pseudomonadota</taxon>
        <taxon>Alphaproteobacteria</taxon>
        <taxon>Rhodobacterales</taxon>
        <taxon>Paracoccaceae</taxon>
        <taxon>Marimonas</taxon>
    </lineage>
</organism>
<reference evidence="2" key="2">
    <citation type="submission" date="2023-02" db="EMBL/GenBank/DDBJ databases">
        <title>'Rhodoalgimonas zhirmunskyi' gen. nov., isolated from a red alga.</title>
        <authorList>
            <person name="Nedashkovskaya O.I."/>
            <person name="Otstavnykh N.Y."/>
            <person name="Bystritskaya E.P."/>
            <person name="Balabanova L.A."/>
            <person name="Isaeva M.P."/>
        </authorList>
    </citation>
    <scope>NUCLEOTIDE SEQUENCE</scope>
    <source>
        <strain evidence="2">KCTC 52189</strain>
    </source>
</reference>
<dbReference type="EMBL" id="JANHAX010000001">
    <property type="protein sequence ID" value="MDQ2088986.1"/>
    <property type="molecule type" value="Genomic_DNA"/>
</dbReference>
<keyword evidence="1" id="KW-0732">Signal</keyword>
<protein>
    <submittedName>
        <fullName evidence="2">Uncharacterized protein</fullName>
    </submittedName>
</protein>
<comment type="caution">
    <text evidence="2">The sequence shown here is derived from an EMBL/GenBank/DDBJ whole genome shotgun (WGS) entry which is preliminary data.</text>
</comment>
<sequence>MNRRFAISAGLGLLLAFSGFGTPAFTEESGRKGYLRAVYSWRIPALPNCGTSEPFSTEVPFVIEGNRIKGLYDIEDVKDQPPRVLPLPEDPTDPWLEDVFAMPETPSQEIDYSYTCGACKVSGSIVIHKLRGKVVILAGEPSLRFSLTYSNPLCKVDCGSYGFNCRDTEKVIDMFVTPVEDGYVVDRPQNMIFKYLVRLE</sequence>
<gene>
    <name evidence="2" type="ORF">NO357_03610</name>
</gene>